<dbReference type="KEGG" id="tcl:Tchl_3037"/>
<dbReference type="SMART" id="SM01003">
    <property type="entry name" value="AlaDh_PNT_N"/>
    <property type="match status" value="1"/>
</dbReference>
<evidence type="ECO:0000313" key="6">
    <source>
        <dbReference type="EMBL" id="APR05850.1"/>
    </source>
</evidence>
<dbReference type="PROSITE" id="PS00837">
    <property type="entry name" value="ALADH_PNT_2"/>
    <property type="match status" value="1"/>
</dbReference>
<dbReference type="SMART" id="SM01002">
    <property type="entry name" value="AlaDh_PNT_C"/>
    <property type="match status" value="1"/>
</dbReference>
<evidence type="ECO:0000313" key="7">
    <source>
        <dbReference type="Proteomes" id="UP000185739"/>
    </source>
</evidence>
<dbReference type="InterPro" id="IPR008143">
    <property type="entry name" value="Ala_DH/PNT_CS2"/>
</dbReference>
<dbReference type="Proteomes" id="UP000185739">
    <property type="component" value="Chromosome"/>
</dbReference>
<dbReference type="AlphaFoldDB" id="A0A1H5YWR8"/>
<dbReference type="RefSeq" id="WP_075149148.1">
    <property type="nucleotide sequence ID" value="NZ_CP018839.1"/>
</dbReference>
<gene>
    <name evidence="6" type="ORF">Tchl_3037</name>
</gene>
<dbReference type="Pfam" id="PF05222">
    <property type="entry name" value="AlaDh_PNT_N"/>
    <property type="match status" value="1"/>
</dbReference>
<dbReference type="InterPro" id="IPR036291">
    <property type="entry name" value="NAD(P)-bd_dom_sf"/>
</dbReference>
<keyword evidence="7" id="KW-1185">Reference proteome</keyword>
<evidence type="ECO:0000256" key="3">
    <source>
        <dbReference type="ARBA" id="ARBA00023002"/>
    </source>
</evidence>
<comment type="catalytic activity">
    <reaction evidence="5">
        <text>L-alanine + NAD(+) + H2O = pyruvate + NH4(+) + NADH + H(+)</text>
        <dbReference type="Rhea" id="RHEA:18405"/>
        <dbReference type="ChEBI" id="CHEBI:15361"/>
        <dbReference type="ChEBI" id="CHEBI:15377"/>
        <dbReference type="ChEBI" id="CHEBI:15378"/>
        <dbReference type="ChEBI" id="CHEBI:28938"/>
        <dbReference type="ChEBI" id="CHEBI:57540"/>
        <dbReference type="ChEBI" id="CHEBI:57945"/>
        <dbReference type="ChEBI" id="CHEBI:57972"/>
        <dbReference type="EC" id="1.4.1.1"/>
    </reaction>
</comment>
<evidence type="ECO:0000256" key="4">
    <source>
        <dbReference type="ARBA" id="ARBA00023027"/>
    </source>
</evidence>
<dbReference type="InterPro" id="IPR008141">
    <property type="entry name" value="Ala_DH"/>
</dbReference>
<dbReference type="PIRSF" id="PIRSF000183">
    <property type="entry name" value="Alanine_dh"/>
    <property type="match status" value="1"/>
</dbReference>
<dbReference type="InterPro" id="IPR007886">
    <property type="entry name" value="AlaDH/PNT_N"/>
</dbReference>
<dbReference type="Gene3D" id="3.40.50.720">
    <property type="entry name" value="NAD(P)-binding Rossmann-like Domain"/>
    <property type="match status" value="2"/>
</dbReference>
<name>A0A1H5YWR8_9RHOO</name>
<protein>
    <recommendedName>
        <fullName evidence="2 5">Alanine dehydrogenase</fullName>
        <ecNumber evidence="2 5">1.4.1.1</ecNumber>
    </recommendedName>
</protein>
<dbReference type="STRING" id="96773.Tchl_3037"/>
<dbReference type="OrthoDB" id="9804592at2"/>
<evidence type="ECO:0000256" key="5">
    <source>
        <dbReference type="PIRNR" id="PIRNR000183"/>
    </source>
</evidence>
<organism evidence="6 7">
    <name type="scientific">Thauera chlorobenzoica</name>
    <dbReference type="NCBI Taxonomy" id="96773"/>
    <lineage>
        <taxon>Bacteria</taxon>
        <taxon>Pseudomonadati</taxon>
        <taxon>Pseudomonadota</taxon>
        <taxon>Betaproteobacteria</taxon>
        <taxon>Rhodocyclales</taxon>
        <taxon>Zoogloeaceae</taxon>
        <taxon>Thauera</taxon>
    </lineage>
</organism>
<dbReference type="EMBL" id="CP018839">
    <property type="protein sequence ID" value="APR05850.1"/>
    <property type="molecule type" value="Genomic_DNA"/>
</dbReference>
<dbReference type="SUPFAM" id="SSF51735">
    <property type="entry name" value="NAD(P)-binding Rossmann-fold domains"/>
    <property type="match status" value="1"/>
</dbReference>
<dbReference type="GO" id="GO:0042853">
    <property type="term" value="P:L-alanine catabolic process"/>
    <property type="evidence" value="ECO:0007669"/>
    <property type="project" value="InterPro"/>
</dbReference>
<dbReference type="SUPFAM" id="SSF52283">
    <property type="entry name" value="Formate/glycerate dehydrogenase catalytic domain-like"/>
    <property type="match status" value="1"/>
</dbReference>
<dbReference type="CDD" id="cd05305">
    <property type="entry name" value="L-AlaDH"/>
    <property type="match status" value="1"/>
</dbReference>
<dbReference type="GO" id="GO:0005886">
    <property type="term" value="C:plasma membrane"/>
    <property type="evidence" value="ECO:0007669"/>
    <property type="project" value="TreeGrafter"/>
</dbReference>
<dbReference type="EC" id="1.4.1.1" evidence="2 5"/>
<comment type="similarity">
    <text evidence="1 5">Belongs to the AlaDH/PNT family.</text>
</comment>
<dbReference type="GO" id="GO:0000286">
    <property type="term" value="F:alanine dehydrogenase activity"/>
    <property type="evidence" value="ECO:0007669"/>
    <property type="project" value="UniProtKB-UniRule"/>
</dbReference>
<accession>A0A1H5YWR8</accession>
<keyword evidence="3 5" id="KW-0560">Oxidoreductase</keyword>
<dbReference type="PANTHER" id="PTHR42795:SF1">
    <property type="entry name" value="ALANINE DEHYDROGENASE"/>
    <property type="match status" value="1"/>
</dbReference>
<evidence type="ECO:0000256" key="2">
    <source>
        <dbReference type="ARBA" id="ARBA00012897"/>
    </source>
</evidence>
<dbReference type="NCBIfam" id="TIGR00518">
    <property type="entry name" value="alaDH"/>
    <property type="match status" value="1"/>
</dbReference>
<dbReference type="PANTHER" id="PTHR42795">
    <property type="entry name" value="ALANINE DEHYDROGENASE"/>
    <property type="match status" value="1"/>
</dbReference>
<keyword evidence="4 5" id="KW-0520">NAD</keyword>
<evidence type="ECO:0000256" key="1">
    <source>
        <dbReference type="ARBA" id="ARBA00005689"/>
    </source>
</evidence>
<dbReference type="FunFam" id="3.40.50.720:FF:000049">
    <property type="entry name" value="Alanine dehydrogenase"/>
    <property type="match status" value="1"/>
</dbReference>
<sequence length="377" mass="39799">MIIGVPREIKNNEFRVGMTPAGVAEFVAHGHTVLVERQAGEGSSYSDADYAMAGARLAGSAAEVFGEANMIIKVKEPQAPELAMLRPGQILFAYLHLAPDRAQTEGLLKSGAVCIGYETVELAAGRLPLLAPMSEVAGRMAAQVGASLLQRPSGGRGVLMGGVAGVLPANVLILGAGTVGINAAYVAKGMGASVTLMDVDLERLRQIEFAWGSSVRTLYSTRHDVERMVAEADLVIGAVLQAGARTPLLVTRDMLALMQRRAVILDVAVDQGGCIETIRPTTHADPTYLVDEILHYGVTNMPGALPRTSTQALMNATLRYGLAIADKGWLRAVCDDPALARGVNVLEGRITSRPVAEAHGMAFTPLEVLVPCSDAPW</sequence>
<dbReference type="Pfam" id="PF01262">
    <property type="entry name" value="AlaDh_PNT_C"/>
    <property type="match status" value="1"/>
</dbReference>
<dbReference type="InterPro" id="IPR007698">
    <property type="entry name" value="AlaDH/PNT_NAD(H)-bd"/>
</dbReference>
<reference evidence="6 7" key="1">
    <citation type="submission" date="2016-12" db="EMBL/GenBank/DDBJ databases">
        <title>Complete genome sequence of Thauera chlorobenzoica, a Betaproteobacterium degrading haloaromatics anaerobically to CO2 and halides.</title>
        <authorList>
            <person name="Goris T."/>
            <person name="Mergelsberg M."/>
            <person name="Boll M."/>
        </authorList>
    </citation>
    <scope>NUCLEOTIDE SEQUENCE [LARGE SCALE GENOMIC DNA]</scope>
    <source>
        <strain evidence="6 7">3CB1</strain>
    </source>
</reference>
<proteinExistence type="inferred from homology"/>